<dbReference type="AlphaFoldDB" id="A0A7S1ZP92"/>
<accession>A0A7S1ZP92</accession>
<protein>
    <recommendedName>
        <fullName evidence="3">YqgF/RNase H-like domain-containing protein</fullName>
    </recommendedName>
</protein>
<feature type="region of interest" description="Disordered" evidence="1">
    <location>
        <begin position="206"/>
        <end position="232"/>
    </location>
</feature>
<organism evidence="2">
    <name type="scientific">Trieres chinensis</name>
    <name type="common">Marine centric diatom</name>
    <name type="synonym">Odontella sinensis</name>
    <dbReference type="NCBI Taxonomy" id="1514140"/>
    <lineage>
        <taxon>Eukaryota</taxon>
        <taxon>Sar</taxon>
        <taxon>Stramenopiles</taxon>
        <taxon>Ochrophyta</taxon>
        <taxon>Bacillariophyta</taxon>
        <taxon>Mediophyceae</taxon>
        <taxon>Biddulphiophycidae</taxon>
        <taxon>Eupodiscales</taxon>
        <taxon>Parodontellaceae</taxon>
        <taxon>Trieres</taxon>
    </lineage>
</organism>
<gene>
    <name evidence="2" type="ORF">OSIN01602_LOCUS13003</name>
</gene>
<evidence type="ECO:0000313" key="2">
    <source>
        <dbReference type="EMBL" id="CAD9345278.1"/>
    </source>
</evidence>
<evidence type="ECO:0008006" key="3">
    <source>
        <dbReference type="Google" id="ProtNLM"/>
    </source>
</evidence>
<dbReference type="Gene3D" id="3.30.420.140">
    <property type="entry name" value="YqgF/RNase H-like domain"/>
    <property type="match status" value="1"/>
</dbReference>
<reference evidence="2" key="1">
    <citation type="submission" date="2021-01" db="EMBL/GenBank/DDBJ databases">
        <authorList>
            <person name="Corre E."/>
            <person name="Pelletier E."/>
            <person name="Niang G."/>
            <person name="Scheremetjew M."/>
            <person name="Finn R."/>
            <person name="Kale V."/>
            <person name="Holt S."/>
            <person name="Cochrane G."/>
            <person name="Meng A."/>
            <person name="Brown T."/>
            <person name="Cohen L."/>
        </authorList>
    </citation>
    <scope>NUCLEOTIDE SEQUENCE</scope>
    <source>
        <strain evidence="2">Grunow 1884</strain>
    </source>
</reference>
<dbReference type="GO" id="GO:0006364">
    <property type="term" value="P:rRNA processing"/>
    <property type="evidence" value="ECO:0007669"/>
    <property type="project" value="InterPro"/>
</dbReference>
<dbReference type="Pfam" id="PF03652">
    <property type="entry name" value="RuvX"/>
    <property type="match status" value="1"/>
</dbReference>
<dbReference type="SUPFAM" id="SSF53098">
    <property type="entry name" value="Ribonuclease H-like"/>
    <property type="match status" value="1"/>
</dbReference>
<feature type="compositionally biased region" description="Basic and acidic residues" evidence="1">
    <location>
        <begin position="221"/>
        <end position="232"/>
    </location>
</feature>
<name>A0A7S1ZP92_TRICV</name>
<proteinExistence type="predicted"/>
<dbReference type="EMBL" id="HBGO01022643">
    <property type="protein sequence ID" value="CAD9345278.1"/>
    <property type="molecule type" value="Transcribed_RNA"/>
</dbReference>
<sequence length="242" mass="26549">MSAATKLGKCFVSPSRVASILDWKAMDSAVMAVDFSGKHVGVAVAGHPARGSVSCLLTSSEKKSQPSDELFGQLEDLVKEHKVCALVVGWPLQAEGRPGKPCGRVLHVLDRIVQRKGSMLSKARPFTLWDDRSEVTDNDRNDDDVPDEWGRSVSFSCTPSVKHDDQILISKVRYARSDSLTDSSNRATDILSKFLDSHWECSDLGQIGHRDSTSMPSVASRETKDIISSEGRSRASMEKMLL</sequence>
<dbReference type="InterPro" id="IPR005227">
    <property type="entry name" value="YqgF"/>
</dbReference>
<evidence type="ECO:0000256" key="1">
    <source>
        <dbReference type="SAM" id="MobiDB-lite"/>
    </source>
</evidence>
<dbReference type="InterPro" id="IPR037027">
    <property type="entry name" value="YqgF/RNaseH-like_dom_sf"/>
</dbReference>
<dbReference type="InterPro" id="IPR012337">
    <property type="entry name" value="RNaseH-like_sf"/>
</dbReference>